<evidence type="ECO:0000256" key="5">
    <source>
        <dbReference type="ARBA" id="ARBA00022777"/>
    </source>
</evidence>
<accession>A0A3B1D975</accession>
<reference evidence="8" key="1">
    <citation type="submission" date="2018-06" db="EMBL/GenBank/DDBJ databases">
        <authorList>
            <person name="Zhirakovskaya E."/>
        </authorList>
    </citation>
    <scope>NUCLEOTIDE SEQUENCE</scope>
</reference>
<dbReference type="CDD" id="cd00082">
    <property type="entry name" value="HisKA"/>
    <property type="match status" value="1"/>
</dbReference>
<dbReference type="AlphaFoldDB" id="A0A3B1D975"/>
<evidence type="ECO:0000256" key="1">
    <source>
        <dbReference type="ARBA" id="ARBA00000085"/>
    </source>
</evidence>
<dbReference type="GO" id="GO:0000155">
    <property type="term" value="F:phosphorelay sensor kinase activity"/>
    <property type="evidence" value="ECO:0007669"/>
    <property type="project" value="InterPro"/>
</dbReference>
<evidence type="ECO:0000256" key="6">
    <source>
        <dbReference type="ARBA" id="ARBA00023012"/>
    </source>
</evidence>
<dbReference type="PANTHER" id="PTHR43711:SF28">
    <property type="entry name" value="SENSOR HISTIDINE KINASE YXDK"/>
    <property type="match status" value="1"/>
</dbReference>
<keyword evidence="6" id="KW-0902">Two-component regulatory system</keyword>
<dbReference type="InterPro" id="IPR004358">
    <property type="entry name" value="Sig_transdc_His_kin-like_C"/>
</dbReference>
<dbReference type="SUPFAM" id="SSF47384">
    <property type="entry name" value="Homodimeric domain of signal transducing histidine kinase"/>
    <property type="match status" value="1"/>
</dbReference>
<dbReference type="Pfam" id="PF00512">
    <property type="entry name" value="HisKA"/>
    <property type="match status" value="1"/>
</dbReference>
<dbReference type="InterPro" id="IPR003594">
    <property type="entry name" value="HATPase_dom"/>
</dbReference>
<dbReference type="SMART" id="SM00387">
    <property type="entry name" value="HATPase_c"/>
    <property type="match status" value="1"/>
</dbReference>
<comment type="catalytic activity">
    <reaction evidence="1">
        <text>ATP + protein L-histidine = ADP + protein N-phospho-L-histidine.</text>
        <dbReference type="EC" id="2.7.13.3"/>
    </reaction>
</comment>
<dbReference type="PRINTS" id="PR00344">
    <property type="entry name" value="BCTRLSENSOR"/>
</dbReference>
<dbReference type="InterPro" id="IPR005467">
    <property type="entry name" value="His_kinase_dom"/>
</dbReference>
<evidence type="ECO:0000256" key="3">
    <source>
        <dbReference type="ARBA" id="ARBA00022553"/>
    </source>
</evidence>
<dbReference type="EMBL" id="UOGL01000112">
    <property type="protein sequence ID" value="VAX37302.1"/>
    <property type="molecule type" value="Genomic_DNA"/>
</dbReference>
<organism evidence="8">
    <name type="scientific">hydrothermal vent metagenome</name>
    <dbReference type="NCBI Taxonomy" id="652676"/>
    <lineage>
        <taxon>unclassified sequences</taxon>
        <taxon>metagenomes</taxon>
        <taxon>ecological metagenomes</taxon>
    </lineage>
</organism>
<proteinExistence type="predicted"/>
<dbReference type="InterPro" id="IPR036097">
    <property type="entry name" value="HisK_dim/P_sf"/>
</dbReference>
<dbReference type="EC" id="2.7.13.3" evidence="2"/>
<dbReference type="InterPro" id="IPR050736">
    <property type="entry name" value="Sensor_HK_Regulatory"/>
</dbReference>
<dbReference type="Pfam" id="PF02518">
    <property type="entry name" value="HATPase_c"/>
    <property type="match status" value="1"/>
</dbReference>
<evidence type="ECO:0000256" key="4">
    <source>
        <dbReference type="ARBA" id="ARBA00022679"/>
    </source>
</evidence>
<keyword evidence="5 8" id="KW-0418">Kinase</keyword>
<dbReference type="Gene3D" id="1.10.287.130">
    <property type="match status" value="1"/>
</dbReference>
<gene>
    <name evidence="8" type="ORF">MNBD_PLANCTO02-1303</name>
</gene>
<protein>
    <recommendedName>
        <fullName evidence="2">histidine kinase</fullName>
        <ecNumber evidence="2">2.7.13.3</ecNumber>
    </recommendedName>
</protein>
<evidence type="ECO:0000256" key="2">
    <source>
        <dbReference type="ARBA" id="ARBA00012438"/>
    </source>
</evidence>
<name>A0A3B1D975_9ZZZZ</name>
<dbReference type="SMART" id="SM00388">
    <property type="entry name" value="HisKA"/>
    <property type="match status" value="1"/>
</dbReference>
<keyword evidence="4" id="KW-0808">Transferase</keyword>
<dbReference type="InterPro" id="IPR003661">
    <property type="entry name" value="HisK_dim/P_dom"/>
</dbReference>
<keyword evidence="3" id="KW-0597">Phosphoprotein</keyword>
<dbReference type="Gene3D" id="3.30.565.10">
    <property type="entry name" value="Histidine kinase-like ATPase, C-terminal domain"/>
    <property type="match status" value="1"/>
</dbReference>
<dbReference type="SUPFAM" id="SSF55874">
    <property type="entry name" value="ATPase domain of HSP90 chaperone/DNA topoisomerase II/histidine kinase"/>
    <property type="match status" value="1"/>
</dbReference>
<evidence type="ECO:0000313" key="8">
    <source>
        <dbReference type="EMBL" id="VAX37302.1"/>
    </source>
</evidence>
<feature type="domain" description="Histidine kinase" evidence="7">
    <location>
        <begin position="29"/>
        <end position="240"/>
    </location>
</feature>
<dbReference type="InterPro" id="IPR036890">
    <property type="entry name" value="HATPase_C_sf"/>
</dbReference>
<sequence length="245" mass="27054">MGKNQGHTSSFQQLLRDAKLEAMAEFAAGAGHEINNPLATISGRVQLLLLNETDPQKRQSLKTIGGQVYRIRDMIGDAMLFGRPPQPVPEQLNMTDITADVQSRLQEQIEKSGCQIKLKCHPETPVWADPVQLSMVVSQLILNSLSASNQGGNILIECSPVIQQEQPFALFKVTDWGCGLTPEEAEHLFDPFYSGRQAGRGLGFGLSKCWQFVKLHGGEITFESKENQSTCFTVLLPAKEKCLLE</sequence>
<dbReference type="PANTHER" id="PTHR43711">
    <property type="entry name" value="TWO-COMPONENT HISTIDINE KINASE"/>
    <property type="match status" value="1"/>
</dbReference>
<dbReference type="PROSITE" id="PS50109">
    <property type="entry name" value="HIS_KIN"/>
    <property type="match status" value="1"/>
</dbReference>
<evidence type="ECO:0000259" key="7">
    <source>
        <dbReference type="PROSITE" id="PS50109"/>
    </source>
</evidence>